<dbReference type="InterPro" id="IPR000008">
    <property type="entry name" value="C2_dom"/>
</dbReference>
<dbReference type="CDD" id="cd04043">
    <property type="entry name" value="C2_Munc13_fungal"/>
    <property type="match status" value="1"/>
</dbReference>
<evidence type="ECO:0000313" key="5">
    <source>
        <dbReference type="EMBL" id="CAK7921079.1"/>
    </source>
</evidence>
<dbReference type="Pfam" id="PF06292">
    <property type="entry name" value="MUN"/>
    <property type="match status" value="1"/>
</dbReference>
<feature type="region of interest" description="Disordered" evidence="1">
    <location>
        <begin position="226"/>
        <end position="266"/>
    </location>
</feature>
<evidence type="ECO:0000259" key="3">
    <source>
        <dbReference type="PROSITE" id="PS51258"/>
    </source>
</evidence>
<feature type="domain" description="MHD2" evidence="4">
    <location>
        <begin position="1078"/>
        <end position="1236"/>
    </location>
</feature>
<dbReference type="Gene3D" id="1.10.357.50">
    <property type="match status" value="1"/>
</dbReference>
<dbReference type="Proteomes" id="UP001497600">
    <property type="component" value="Chromosome H"/>
</dbReference>
<dbReference type="Gene3D" id="1.20.58.1100">
    <property type="match status" value="1"/>
</dbReference>
<dbReference type="InterPro" id="IPR052811">
    <property type="entry name" value="Glucose_resp_signaling"/>
</dbReference>
<gene>
    <name evidence="5" type="ORF">CAAN4_H09890</name>
</gene>
<dbReference type="Pfam" id="PF00168">
    <property type="entry name" value="C2"/>
    <property type="match status" value="1"/>
</dbReference>
<dbReference type="PROSITE" id="PS51258">
    <property type="entry name" value="MHD1"/>
    <property type="match status" value="1"/>
</dbReference>
<dbReference type="EMBL" id="OZ004260">
    <property type="protein sequence ID" value="CAK7921079.1"/>
    <property type="molecule type" value="Genomic_DNA"/>
</dbReference>
<dbReference type="PANTHER" id="PTHR47263">
    <property type="entry name" value="ADENYLATE CYCLASE ACTIVATION PROTEIN GIT1"/>
    <property type="match status" value="1"/>
</dbReference>
<dbReference type="PROSITE" id="PS50004">
    <property type="entry name" value="C2"/>
    <property type="match status" value="1"/>
</dbReference>
<dbReference type="InterPro" id="IPR014772">
    <property type="entry name" value="Munc13_dom-2"/>
</dbReference>
<evidence type="ECO:0000259" key="4">
    <source>
        <dbReference type="PROSITE" id="PS51259"/>
    </source>
</evidence>
<name>A0ABP0EMY9_9ASCO</name>
<feature type="domain" description="C2" evidence="2">
    <location>
        <begin position="882"/>
        <end position="999"/>
    </location>
</feature>
<organism evidence="5 6">
    <name type="scientific">[Candida] anglica</name>
    <dbReference type="NCBI Taxonomy" id="148631"/>
    <lineage>
        <taxon>Eukaryota</taxon>
        <taxon>Fungi</taxon>
        <taxon>Dikarya</taxon>
        <taxon>Ascomycota</taxon>
        <taxon>Saccharomycotina</taxon>
        <taxon>Pichiomycetes</taxon>
        <taxon>Debaryomycetaceae</taxon>
        <taxon>Kurtzmaniella</taxon>
    </lineage>
</organism>
<protein>
    <recommendedName>
        <fullName evidence="7">C2 domain-containing protein</fullName>
    </recommendedName>
</protein>
<feature type="compositionally biased region" description="Low complexity" evidence="1">
    <location>
        <begin position="60"/>
        <end position="87"/>
    </location>
</feature>
<evidence type="ECO:0008006" key="7">
    <source>
        <dbReference type="Google" id="ProtNLM"/>
    </source>
</evidence>
<dbReference type="InterPro" id="IPR014770">
    <property type="entry name" value="Munc13_1"/>
</dbReference>
<evidence type="ECO:0000313" key="6">
    <source>
        <dbReference type="Proteomes" id="UP001497600"/>
    </source>
</evidence>
<feature type="compositionally biased region" description="Low complexity" evidence="1">
    <location>
        <begin position="226"/>
        <end position="256"/>
    </location>
</feature>
<sequence length="1360" mass="153733">MQGGVRESSSRTQSIASTMILTAEDTSYENVDTNRLYEAVLKILILEYRNEARFRTPLPSTSNESAGSGANGGASANSSSGNGSSSSTFSSYYKSSSKIDGSKDDVALPPHIISSLEKRLNLIALKKQDSHLDELTRRSLLRLYSELLDPKFKAEVSRINKPEYLVMKFVSCSNKEMVKVGTIPANEVSTAVFKQTGSFVQILISLVQKDKNSELITKKLNEYKQSLNPSSGSKSGKSVSDSNSKSNSSIASLANSTPSSSTPLKYPQPSFRVSDMEQAMIELLMKLFSVDKVKLQTDIFKLKEMAQEKALHKDIQQVQFYLGKDLGQHSEKSFLKKEYYDAWKAREEAFCTQLLAKYQIPPSMRLVSIPQLRSGEDFYILPTSAYTRAYFVVLLRKCLESEEKQESKDDVARLFSKPALDLISHCSKFWRIDFPTRATSLYTAAHLSGILNDKFSNSKDLGPIDIERTTLVLHFCKRVIEDLGKLDWEDKQVWSLKDQDIWSRNLTCTYNQVFLSIKDSLQLIFNKTVKPKFGPDLSFLGEYLEADSLFFKVEETGISKKWEKRLSKTLLRVSELRYAELLGNLPRDDTLSIIHILDISDSIVGDIKMLQKRYKSPLLGFLNVSRTTAAVITGMFASDSRNILKHISAYAKQKNEFLPYADAIEAYKSLYEIREIFNQVSFSKSVFKFDLESFFYPFLEAWVEESGVRIRNIIDEAINRDDFEPIDIDNDSKKFSSSVLDIFTLIKEYLKILKSLNWSNEYQLAKVYTTLLKSISDGVLTYAAKITDKIIGELDEEEKKKALKEANELERQKNVGGGANWFNEVKNVVSNIQNSASRLETEEPYNFRPETCIALNNLSAMMEQLSKLEEFLDPELISSTVDTYEPNSNKNYTSHVFSVRIIKAENIKSSASSGDNVHPYITLIDTKAKKTIGKTRVITNTDNPEWDEEFELTLPANSTLTISTTVWDQRFGTHSICGRALLQLDPRNFKHDGLPQEIYLDLDSQGRVLLEVAVESERIDAIFVMGRAHRCLKRSQERCIKLIVQKFSRFIHLCFSRSNLRSICGNNGNIKPTQEQMDDAMKPLYDYLNSNLRVLAQYMSKQLLLNVMLAAWFIVISSADELLLPKLTSAKTFQLSSMGSHLTPPNSNGNSGGWQSAVTSAMANVGNSIGISGFGKQLTNSELETVFSWLNYLCLDFFHNDGNGPPIRDLKNEHYQALLLLPVYYDRDVEFLTSEVERLSPSFVKSLRDRNNFESNEPHIGKVDTISRSRSRAGTIVRNKTILANATAKSRAKAEKEAKEARTDPISAQTAAEDIILRLLLIKDQKAYVARRLEQRERLAHSIATERLARAAAEGVFSRR</sequence>
<dbReference type="PANTHER" id="PTHR47263:SF1">
    <property type="entry name" value="C2 DOMAIN PROTEIN (AFU_ORTHOLOGUE AFUA_7G02350)"/>
    <property type="match status" value="1"/>
</dbReference>
<feature type="domain" description="MHD1" evidence="3">
    <location>
        <begin position="664"/>
        <end position="786"/>
    </location>
</feature>
<reference evidence="5 6" key="1">
    <citation type="submission" date="2024-01" db="EMBL/GenBank/DDBJ databases">
        <authorList>
            <consortium name="Genoscope - CEA"/>
            <person name="William W."/>
        </authorList>
    </citation>
    <scope>NUCLEOTIDE SEQUENCE [LARGE SCALE GENOMIC DNA]</scope>
    <source>
        <strain evidence="5 6">29B2s-10</strain>
    </source>
</reference>
<proteinExistence type="predicted"/>
<evidence type="ECO:0000259" key="2">
    <source>
        <dbReference type="PROSITE" id="PS50004"/>
    </source>
</evidence>
<dbReference type="Gene3D" id="2.60.40.150">
    <property type="entry name" value="C2 domain"/>
    <property type="match status" value="1"/>
</dbReference>
<accession>A0ABP0EMY9</accession>
<dbReference type="InterPro" id="IPR010439">
    <property type="entry name" value="MUN_dom"/>
</dbReference>
<keyword evidence="6" id="KW-1185">Reference proteome</keyword>
<dbReference type="SMART" id="SM00239">
    <property type="entry name" value="C2"/>
    <property type="match status" value="1"/>
</dbReference>
<feature type="region of interest" description="Disordered" evidence="1">
    <location>
        <begin position="56"/>
        <end position="87"/>
    </location>
</feature>
<dbReference type="SUPFAM" id="SSF49562">
    <property type="entry name" value="C2 domain (Calcium/lipid-binding domain, CaLB)"/>
    <property type="match status" value="1"/>
</dbReference>
<dbReference type="PROSITE" id="PS51259">
    <property type="entry name" value="MHD2"/>
    <property type="match status" value="1"/>
</dbReference>
<evidence type="ECO:0000256" key="1">
    <source>
        <dbReference type="SAM" id="MobiDB-lite"/>
    </source>
</evidence>
<dbReference type="InterPro" id="IPR035892">
    <property type="entry name" value="C2_domain_sf"/>
</dbReference>